<name>A0A075LUQ6_9EURY</name>
<dbReference type="STRING" id="1343739.PAP_07430"/>
<sequence>MSRELNMKRVWQLEIPVIFISLSSLLMYIYSKEAVYFGATIVFLAIVAEYRFDKELEKIRDLLGLRESMGSSRDLCWVHSNLRYNIRIFAGWNCDNVWNSFHALLPVRQEDAEKGILRNCKTIRVQ</sequence>
<reference evidence="2 3" key="2">
    <citation type="journal article" date="2015" name="Genome Announc.">
        <title>Complete Genome Sequence of Hyperthermophilic Piezophilic Archaeon Palaeococcus pacificus DY20341T, Isolated from Deep-Sea Hydrothermal Sediments.</title>
        <authorList>
            <person name="Zeng X."/>
            <person name="Jebbar M."/>
            <person name="Shao Z."/>
        </authorList>
    </citation>
    <scope>NUCLEOTIDE SEQUENCE [LARGE SCALE GENOMIC DNA]</scope>
    <source>
        <strain evidence="2 3">DY20341</strain>
    </source>
</reference>
<dbReference type="GeneID" id="24842591"/>
<evidence type="ECO:0000313" key="2">
    <source>
        <dbReference type="EMBL" id="AIF69876.1"/>
    </source>
</evidence>
<organism evidence="2 3">
    <name type="scientific">Palaeococcus pacificus DY20341</name>
    <dbReference type="NCBI Taxonomy" id="1343739"/>
    <lineage>
        <taxon>Archaea</taxon>
        <taxon>Methanobacteriati</taxon>
        <taxon>Methanobacteriota</taxon>
        <taxon>Thermococci</taxon>
        <taxon>Thermococcales</taxon>
        <taxon>Thermococcaceae</taxon>
        <taxon>Palaeococcus</taxon>
    </lineage>
</organism>
<dbReference type="EMBL" id="CP006019">
    <property type="protein sequence ID" value="AIF69876.1"/>
    <property type="molecule type" value="Genomic_DNA"/>
</dbReference>
<dbReference type="KEGG" id="ppac:PAP_07430"/>
<gene>
    <name evidence="2" type="ORF">PAP_07430</name>
</gene>
<protein>
    <submittedName>
        <fullName evidence="2">Uncharacterized protein</fullName>
    </submittedName>
</protein>
<dbReference type="Proteomes" id="UP000027981">
    <property type="component" value="Chromosome"/>
</dbReference>
<keyword evidence="3" id="KW-1185">Reference proteome</keyword>
<keyword evidence="1" id="KW-1133">Transmembrane helix</keyword>
<dbReference type="RefSeq" id="WP_048165385.1">
    <property type="nucleotide sequence ID" value="NZ_CP006019.1"/>
</dbReference>
<keyword evidence="1" id="KW-0472">Membrane</keyword>
<evidence type="ECO:0000256" key="1">
    <source>
        <dbReference type="SAM" id="Phobius"/>
    </source>
</evidence>
<proteinExistence type="predicted"/>
<keyword evidence="1" id="KW-0812">Transmembrane</keyword>
<dbReference type="HOGENOM" id="CLU_1976610_0_0_2"/>
<reference evidence="3" key="1">
    <citation type="submission" date="2013-06" db="EMBL/GenBank/DDBJ databases">
        <title>Complete Genome Sequence of Hyperthermophilic Palaeococcus pacificus DY20341T, Isolated from a Deep-Sea Hydrothermal Sediments.</title>
        <authorList>
            <person name="Zeng X."/>
            <person name="Shao Z."/>
        </authorList>
    </citation>
    <scope>NUCLEOTIDE SEQUENCE [LARGE SCALE GENOMIC DNA]</scope>
    <source>
        <strain evidence="3">DY20341</strain>
    </source>
</reference>
<dbReference type="AlphaFoldDB" id="A0A075LUQ6"/>
<feature type="transmembrane region" description="Helical" evidence="1">
    <location>
        <begin position="12"/>
        <end position="29"/>
    </location>
</feature>
<feature type="transmembrane region" description="Helical" evidence="1">
    <location>
        <begin position="35"/>
        <end position="52"/>
    </location>
</feature>
<evidence type="ECO:0000313" key="3">
    <source>
        <dbReference type="Proteomes" id="UP000027981"/>
    </source>
</evidence>
<accession>A0A075LUQ6</accession>